<proteinExistence type="predicted"/>
<dbReference type="EMBL" id="UGOW01000001">
    <property type="protein sequence ID" value="STY16766.1"/>
    <property type="molecule type" value="Genomic_DNA"/>
</dbReference>
<evidence type="ECO:0000259" key="1">
    <source>
        <dbReference type="PROSITE" id="PS50011"/>
    </source>
</evidence>
<keyword evidence="3" id="KW-0418">Kinase</keyword>
<dbReference type="Gene3D" id="1.10.510.10">
    <property type="entry name" value="Transferase(Phosphotransferase) domain 1"/>
    <property type="match status" value="1"/>
</dbReference>
<dbReference type="Proteomes" id="UP000054639">
    <property type="component" value="Unassembled WGS sequence"/>
</dbReference>
<dbReference type="OrthoDB" id="9801841at2"/>
<dbReference type="EC" id="2.7.11.1" evidence="3"/>
<reference evidence="3 5" key="2">
    <citation type="submission" date="2018-06" db="EMBL/GenBank/DDBJ databases">
        <authorList>
            <consortium name="Pathogen Informatics"/>
            <person name="Doyle S."/>
        </authorList>
    </citation>
    <scope>NUCLEOTIDE SEQUENCE [LARGE SCALE GENOMIC DNA]</scope>
    <source>
        <strain evidence="3 5">NCTC12376</strain>
    </source>
</reference>
<evidence type="ECO:0000313" key="2">
    <source>
        <dbReference type="EMBL" id="KTD44716.1"/>
    </source>
</evidence>
<dbReference type="GO" id="GO:0005524">
    <property type="term" value="F:ATP binding"/>
    <property type="evidence" value="ECO:0007669"/>
    <property type="project" value="InterPro"/>
</dbReference>
<dbReference type="GO" id="GO:0004674">
    <property type="term" value="F:protein serine/threonine kinase activity"/>
    <property type="evidence" value="ECO:0007669"/>
    <property type="project" value="UniProtKB-EC"/>
</dbReference>
<dbReference type="SUPFAM" id="SSF56112">
    <property type="entry name" value="Protein kinase-like (PK-like)"/>
    <property type="match status" value="1"/>
</dbReference>
<dbReference type="STRING" id="45072.Lqua_2883"/>
<dbReference type="PANTHER" id="PTHR44305">
    <property type="entry name" value="SI:DKEY-192D15.2-RELATED"/>
    <property type="match status" value="1"/>
</dbReference>
<dbReference type="RefSeq" id="WP_058475010.1">
    <property type="nucleotide sequence ID" value="NZ_CAAAIL010000008.1"/>
</dbReference>
<sequence>MPNTIQIINPTLEKNINLTVELMRSIHGENPGHLVPYEVYILPNIDGEPIKYVLTHGVIQFVADPLVLSDAPPIRLDVVELTFESKGHYGCILPVIQSIIFNNGQPVFDTTGNYIVKLIYVDHEEPKDKPDKPNYSIRAAHREHYLASNMPRLGAYYRLVNGSSSSYLHMNRAPGLPLQSYFNRLDAESFLKLACALLEQVPQQLQGIIRSGKHAGKRIVHRDLKPQNILAEYKDHDWIITVIDMGLAKALPGEHYTTIHPRGNLMALDPHMFKAIQNHQPITYSSQTDLYALYMIIFTLAGARYRYNLKSISALTEDMEHPNFQGLFYSMIMDAPIQTKLQELFKRILGSNSDETPPLDEVLTSFQEALSAHQSTVVQDVREIYQATPHTVTAELLKSSLEENLDITIGEHILSGNKPTAALMSWISKHHALLSTASADELERFKTLLTIPDHIKIRSHYILNLLRFNLIDECDDNACVRLISRHYEILKPFKKALSQNKHKLPAEWCTYFTNILNELPLQLTAEQEQFCNKLSKFIQNTALILNLSHEPSISAIVHSLKATLDSCLVMDPAEQVQKLPAWVERINSQFHCLEKITEILGTFKTARYWNDLLQQKTEEWIHYFNEHQLSESEKRDLSPYFAARSTLAMQLARISENQLHLRTLFVRFPALKQSPYSMDAINEMIRTLRIQEDHAVAELIQKTHILFLLFNLDVSFSNTDHPLKKHVTLYEHCFNQFKAQIDDYTIMDETILKNLFNYLNAIEKLQQFIDRFHRSGTYQVIERVLIQLMPDQALIGDLNKLLLKGINSVHLKKLNLGLENLLSQSPQDNLNQRLFAEIAHYFESPKDYKPYSSPVAGSSSSFGMFPVPKVIDNVPAAIELQL</sequence>
<keyword evidence="4" id="KW-1185">Reference proteome</keyword>
<dbReference type="InterPro" id="IPR011009">
    <property type="entry name" value="Kinase-like_dom_sf"/>
</dbReference>
<protein>
    <submittedName>
        <fullName evidence="3">Serine/threonine-protein kinase</fullName>
        <ecNumber evidence="3">2.7.11.1</ecNumber>
    </submittedName>
</protein>
<reference evidence="2 4" key="1">
    <citation type="submission" date="2015-11" db="EMBL/GenBank/DDBJ databases">
        <title>Genomic analysis of 38 Legionella species identifies large and diverse effector repertoires.</title>
        <authorList>
            <person name="Burstein D."/>
            <person name="Amaro F."/>
            <person name="Zusman T."/>
            <person name="Lifshitz Z."/>
            <person name="Cohen O."/>
            <person name="Gilbert J.A."/>
            <person name="Pupko T."/>
            <person name="Shuman H.A."/>
            <person name="Segal G."/>
        </authorList>
    </citation>
    <scope>NUCLEOTIDE SEQUENCE [LARGE SCALE GENOMIC DNA]</scope>
    <source>
        <strain evidence="2 4">ATCC 49507</strain>
    </source>
</reference>
<evidence type="ECO:0000313" key="4">
    <source>
        <dbReference type="Proteomes" id="UP000054639"/>
    </source>
</evidence>
<evidence type="ECO:0000313" key="3">
    <source>
        <dbReference type="EMBL" id="STY16766.1"/>
    </source>
</evidence>
<accession>A0A378KR26</accession>
<dbReference type="AlphaFoldDB" id="A0A378KR26"/>
<dbReference type="PROSITE" id="PS50011">
    <property type="entry name" value="PROTEIN_KINASE_DOM"/>
    <property type="match status" value="1"/>
</dbReference>
<evidence type="ECO:0000313" key="5">
    <source>
        <dbReference type="Proteomes" id="UP000254230"/>
    </source>
</evidence>
<name>A0A378KR26_9GAMM</name>
<dbReference type="EMBL" id="LNYR01000041">
    <property type="protein sequence ID" value="KTD44716.1"/>
    <property type="molecule type" value="Genomic_DNA"/>
</dbReference>
<organism evidence="3 5">
    <name type="scientific">Legionella quateirensis</name>
    <dbReference type="NCBI Taxonomy" id="45072"/>
    <lineage>
        <taxon>Bacteria</taxon>
        <taxon>Pseudomonadati</taxon>
        <taxon>Pseudomonadota</taxon>
        <taxon>Gammaproteobacteria</taxon>
        <taxon>Legionellales</taxon>
        <taxon>Legionellaceae</taxon>
        <taxon>Legionella</taxon>
    </lineage>
</organism>
<gene>
    <name evidence="3" type="primary">prkC_2</name>
    <name evidence="2" type="synonym">lok_3</name>
    <name evidence="2" type="ORF">Lqua_2883</name>
    <name evidence="3" type="ORF">NCTC12376_00558</name>
</gene>
<dbReference type="Pfam" id="PF00069">
    <property type="entry name" value="Pkinase"/>
    <property type="match status" value="1"/>
</dbReference>
<feature type="domain" description="Protein kinase" evidence="1">
    <location>
        <begin position="78"/>
        <end position="370"/>
    </location>
</feature>
<keyword evidence="3" id="KW-0808">Transferase</keyword>
<dbReference type="InterPro" id="IPR053083">
    <property type="entry name" value="TF_kinase-domain_protein"/>
</dbReference>
<dbReference type="Proteomes" id="UP000254230">
    <property type="component" value="Unassembled WGS sequence"/>
</dbReference>
<dbReference type="InterPro" id="IPR000719">
    <property type="entry name" value="Prot_kinase_dom"/>
</dbReference>